<dbReference type="GO" id="GO:0005886">
    <property type="term" value="C:plasma membrane"/>
    <property type="evidence" value="ECO:0007669"/>
    <property type="project" value="UniProtKB-SubCell"/>
</dbReference>
<feature type="transmembrane region" description="Helical" evidence="9">
    <location>
        <begin position="20"/>
        <end position="38"/>
    </location>
</feature>
<accession>A0A0W8G7R4</accession>
<dbReference type="InterPro" id="IPR001851">
    <property type="entry name" value="ABC_transp_permease"/>
</dbReference>
<evidence type="ECO:0000256" key="1">
    <source>
        <dbReference type="ARBA" id="ARBA00004651"/>
    </source>
</evidence>
<dbReference type="PANTHER" id="PTHR11795">
    <property type="entry name" value="BRANCHED-CHAIN AMINO ACID TRANSPORT SYSTEM PERMEASE PROTEIN LIVH"/>
    <property type="match status" value="1"/>
</dbReference>
<keyword evidence="6 9" id="KW-1133">Transmembrane helix</keyword>
<evidence type="ECO:0000256" key="7">
    <source>
        <dbReference type="ARBA" id="ARBA00023136"/>
    </source>
</evidence>
<dbReference type="GO" id="GO:0022857">
    <property type="term" value="F:transmembrane transporter activity"/>
    <property type="evidence" value="ECO:0007669"/>
    <property type="project" value="InterPro"/>
</dbReference>
<keyword evidence="5" id="KW-0029">Amino-acid transport</keyword>
<keyword evidence="2" id="KW-0813">Transport</keyword>
<evidence type="ECO:0000256" key="4">
    <source>
        <dbReference type="ARBA" id="ARBA00022692"/>
    </source>
</evidence>
<dbReference type="EMBL" id="LNQE01000128">
    <property type="protein sequence ID" value="KUG29129.1"/>
    <property type="molecule type" value="Genomic_DNA"/>
</dbReference>
<comment type="subcellular location">
    <subcellularLocation>
        <location evidence="1">Cell membrane</location>
        <topology evidence="1">Multi-pass membrane protein</topology>
    </subcellularLocation>
</comment>
<evidence type="ECO:0000256" key="2">
    <source>
        <dbReference type="ARBA" id="ARBA00022448"/>
    </source>
</evidence>
<dbReference type="GO" id="GO:0006865">
    <property type="term" value="P:amino acid transport"/>
    <property type="evidence" value="ECO:0007669"/>
    <property type="project" value="UniProtKB-KW"/>
</dbReference>
<dbReference type="AlphaFoldDB" id="A0A0W8G7R4"/>
<evidence type="ECO:0000256" key="9">
    <source>
        <dbReference type="SAM" id="Phobius"/>
    </source>
</evidence>
<feature type="transmembrane region" description="Helical" evidence="9">
    <location>
        <begin position="50"/>
        <end position="67"/>
    </location>
</feature>
<evidence type="ECO:0000256" key="6">
    <source>
        <dbReference type="ARBA" id="ARBA00022989"/>
    </source>
</evidence>
<reference evidence="10" key="1">
    <citation type="journal article" date="2015" name="Proc. Natl. Acad. Sci. U.S.A.">
        <title>Networks of energetic and metabolic interactions define dynamics in microbial communities.</title>
        <authorList>
            <person name="Embree M."/>
            <person name="Liu J.K."/>
            <person name="Al-Bassam M.M."/>
            <person name="Zengler K."/>
        </authorList>
    </citation>
    <scope>NUCLEOTIDE SEQUENCE</scope>
</reference>
<feature type="transmembrane region" description="Helical" evidence="9">
    <location>
        <begin position="196"/>
        <end position="215"/>
    </location>
</feature>
<dbReference type="CDD" id="cd06582">
    <property type="entry name" value="TM_PBP1_LivH_like"/>
    <property type="match status" value="1"/>
</dbReference>
<keyword evidence="7 9" id="KW-0472">Membrane</keyword>
<dbReference type="Pfam" id="PF02653">
    <property type="entry name" value="BPD_transp_2"/>
    <property type="match status" value="1"/>
</dbReference>
<name>A0A0W8G7R4_9ZZZZ</name>
<evidence type="ECO:0000256" key="3">
    <source>
        <dbReference type="ARBA" id="ARBA00022475"/>
    </source>
</evidence>
<feature type="transmembrane region" description="Helical" evidence="9">
    <location>
        <begin position="248"/>
        <end position="267"/>
    </location>
</feature>
<dbReference type="PANTHER" id="PTHR11795:SF450">
    <property type="entry name" value="ABC TRANSPORTER PERMEASE PROTEIN"/>
    <property type="match status" value="1"/>
</dbReference>
<protein>
    <submittedName>
        <fullName evidence="10">High-affinity branched-chain amino acid transport system permease protein livh</fullName>
    </submittedName>
</protein>
<feature type="transmembrane region" description="Helical" evidence="9">
    <location>
        <begin position="104"/>
        <end position="122"/>
    </location>
</feature>
<evidence type="ECO:0000256" key="5">
    <source>
        <dbReference type="ARBA" id="ARBA00022970"/>
    </source>
</evidence>
<comment type="similarity">
    <text evidence="8">Belongs to the binding-protein-dependent transport system permease family. LivHM subfamily.</text>
</comment>
<sequence>MGAASPVVIQYLAQIVNSGLALGSVYGLMAIGFALIFNSSRLINFAQGELLLIGGLTLQSLTQAMLLPPVAALAAAGLFGFVLGHALYASTLGVSINASPLRQLMLTVAASLCWQGVAIVIWGKNPIMLPQLLPLPPLRLGLLFFSQDTLTALALASASVVLLSLFLSRTRIGRAVRAVSMNPVAARLQGIRPGHCHALSFALAGVLAAMAAMAVGPQTMLRYDMGLGLGLKGFVAATIGGYASVPRVFLGGVLLGLVEAALVLLLSGELKETVTYILLIGLLVLAPRERETGHPA</sequence>
<keyword evidence="3" id="KW-1003">Cell membrane</keyword>
<comment type="caution">
    <text evidence="10">The sequence shown here is derived from an EMBL/GenBank/DDBJ whole genome shotgun (WGS) entry which is preliminary data.</text>
</comment>
<feature type="transmembrane region" description="Helical" evidence="9">
    <location>
        <begin position="142"/>
        <end position="167"/>
    </location>
</feature>
<organism evidence="10">
    <name type="scientific">hydrocarbon metagenome</name>
    <dbReference type="NCBI Taxonomy" id="938273"/>
    <lineage>
        <taxon>unclassified sequences</taxon>
        <taxon>metagenomes</taxon>
        <taxon>ecological metagenomes</taxon>
    </lineage>
</organism>
<keyword evidence="4 9" id="KW-0812">Transmembrane</keyword>
<dbReference type="InterPro" id="IPR052157">
    <property type="entry name" value="BCAA_transport_permease"/>
</dbReference>
<gene>
    <name evidence="10" type="ORF">ASZ90_000997</name>
</gene>
<feature type="transmembrane region" description="Helical" evidence="9">
    <location>
        <begin position="73"/>
        <end position="92"/>
    </location>
</feature>
<evidence type="ECO:0000313" key="10">
    <source>
        <dbReference type="EMBL" id="KUG29129.1"/>
    </source>
</evidence>
<proteinExistence type="inferred from homology"/>
<evidence type="ECO:0000256" key="8">
    <source>
        <dbReference type="ARBA" id="ARBA00037998"/>
    </source>
</evidence>